<organism evidence="1 2">
    <name type="scientific">Caerostris extrusa</name>
    <name type="common">Bark spider</name>
    <name type="synonym">Caerostris bankana</name>
    <dbReference type="NCBI Taxonomy" id="172846"/>
    <lineage>
        <taxon>Eukaryota</taxon>
        <taxon>Metazoa</taxon>
        <taxon>Ecdysozoa</taxon>
        <taxon>Arthropoda</taxon>
        <taxon>Chelicerata</taxon>
        <taxon>Arachnida</taxon>
        <taxon>Araneae</taxon>
        <taxon>Araneomorphae</taxon>
        <taxon>Entelegynae</taxon>
        <taxon>Araneoidea</taxon>
        <taxon>Araneidae</taxon>
        <taxon>Caerostris</taxon>
    </lineage>
</organism>
<reference evidence="1 2" key="1">
    <citation type="submission" date="2021-06" db="EMBL/GenBank/DDBJ databases">
        <title>Caerostris extrusa draft genome.</title>
        <authorList>
            <person name="Kono N."/>
            <person name="Arakawa K."/>
        </authorList>
    </citation>
    <scope>NUCLEOTIDE SEQUENCE [LARGE SCALE GENOMIC DNA]</scope>
</reference>
<accession>A0AAV4V2G5</accession>
<dbReference type="Proteomes" id="UP001054945">
    <property type="component" value="Unassembled WGS sequence"/>
</dbReference>
<gene>
    <name evidence="1" type="ORF">CEXT_36481</name>
</gene>
<protein>
    <submittedName>
        <fullName evidence="1">Uncharacterized protein</fullName>
    </submittedName>
</protein>
<dbReference type="AlphaFoldDB" id="A0AAV4V2G5"/>
<evidence type="ECO:0000313" key="2">
    <source>
        <dbReference type="Proteomes" id="UP001054945"/>
    </source>
</evidence>
<comment type="caution">
    <text evidence="1">The sequence shown here is derived from an EMBL/GenBank/DDBJ whole genome shotgun (WGS) entry which is preliminary data.</text>
</comment>
<proteinExistence type="predicted"/>
<name>A0AAV4V2G5_CAEEX</name>
<keyword evidence="2" id="KW-1185">Reference proteome</keyword>
<dbReference type="EMBL" id="BPLR01013844">
    <property type="protein sequence ID" value="GIY64213.1"/>
    <property type="molecule type" value="Genomic_DNA"/>
</dbReference>
<sequence>MVLQATTEINYTFFTMSRGDYKEEYHYDALHSPWKRPDSFQVDTDPRVYVMVSPFSQKPAEVDEGITKTESRLSEVTGISCYHSLYPLFPSFTTSTICHQLLLS</sequence>
<evidence type="ECO:0000313" key="1">
    <source>
        <dbReference type="EMBL" id="GIY64213.1"/>
    </source>
</evidence>